<accession>X0X7Y9</accession>
<dbReference type="AlphaFoldDB" id="X0X7Y9"/>
<reference evidence="2" key="1">
    <citation type="journal article" date="2014" name="Front. Microbiol.">
        <title>High frequency of phylogenetically diverse reductive dehalogenase-homologous genes in deep subseafloor sedimentary metagenomes.</title>
        <authorList>
            <person name="Kawai M."/>
            <person name="Futagami T."/>
            <person name="Toyoda A."/>
            <person name="Takaki Y."/>
            <person name="Nishi S."/>
            <person name="Hori S."/>
            <person name="Arai W."/>
            <person name="Tsubouchi T."/>
            <person name="Morono Y."/>
            <person name="Uchiyama I."/>
            <person name="Ito T."/>
            <person name="Fujiyama A."/>
            <person name="Inagaki F."/>
            <person name="Takami H."/>
        </authorList>
    </citation>
    <scope>NUCLEOTIDE SEQUENCE</scope>
    <source>
        <strain evidence="2">Expedition CK06-06</strain>
    </source>
</reference>
<organism evidence="2">
    <name type="scientific">marine sediment metagenome</name>
    <dbReference type="NCBI Taxonomy" id="412755"/>
    <lineage>
        <taxon>unclassified sequences</taxon>
        <taxon>metagenomes</taxon>
        <taxon>ecological metagenomes</taxon>
    </lineage>
</organism>
<gene>
    <name evidence="2" type="ORF">S01H1_49294</name>
</gene>
<dbReference type="PANTHER" id="PTHR32063">
    <property type="match status" value="1"/>
</dbReference>
<comment type="caution">
    <text evidence="2">The sequence shown here is derived from an EMBL/GenBank/DDBJ whole genome shotgun (WGS) entry which is preliminary data.</text>
</comment>
<dbReference type="Pfam" id="PF00873">
    <property type="entry name" value="ACR_tran"/>
    <property type="match status" value="1"/>
</dbReference>
<dbReference type="PANTHER" id="PTHR32063:SF0">
    <property type="entry name" value="SWARMING MOTILITY PROTEIN SWRC"/>
    <property type="match status" value="1"/>
</dbReference>
<dbReference type="PRINTS" id="PR00702">
    <property type="entry name" value="ACRIFLAVINRP"/>
</dbReference>
<feature type="transmembrane region" description="Helical" evidence="1">
    <location>
        <begin position="235"/>
        <end position="261"/>
    </location>
</feature>
<evidence type="ECO:0000256" key="1">
    <source>
        <dbReference type="SAM" id="Phobius"/>
    </source>
</evidence>
<evidence type="ECO:0000313" key="2">
    <source>
        <dbReference type="EMBL" id="GAG21081.1"/>
    </source>
</evidence>
<name>X0X7Y9_9ZZZZ</name>
<dbReference type="Gene3D" id="1.20.1640.10">
    <property type="entry name" value="Multidrug efflux transporter AcrB transmembrane domain"/>
    <property type="match status" value="1"/>
</dbReference>
<dbReference type="Gene3D" id="3.30.2090.10">
    <property type="entry name" value="Multidrug efflux transporter AcrB TolC docking domain, DN and DC subdomains"/>
    <property type="match status" value="1"/>
</dbReference>
<dbReference type="SUPFAM" id="SSF82866">
    <property type="entry name" value="Multidrug efflux transporter AcrB transmembrane domain"/>
    <property type="match status" value="1"/>
</dbReference>
<dbReference type="EMBL" id="BARS01031697">
    <property type="protein sequence ID" value="GAG21081.1"/>
    <property type="molecule type" value="Genomic_DNA"/>
</dbReference>
<feature type="transmembrane region" description="Helical" evidence="1">
    <location>
        <begin position="187"/>
        <end position="208"/>
    </location>
</feature>
<feature type="transmembrane region" description="Helical" evidence="1">
    <location>
        <begin position="138"/>
        <end position="154"/>
    </location>
</feature>
<dbReference type="GO" id="GO:0042910">
    <property type="term" value="F:xenobiotic transmembrane transporter activity"/>
    <property type="evidence" value="ECO:0007669"/>
    <property type="project" value="TreeGrafter"/>
</dbReference>
<dbReference type="InterPro" id="IPR027463">
    <property type="entry name" value="AcrB_DN_DC_subdom"/>
</dbReference>
<dbReference type="InterPro" id="IPR001036">
    <property type="entry name" value="Acrflvin-R"/>
</dbReference>
<dbReference type="SUPFAM" id="SSF82714">
    <property type="entry name" value="Multidrug efflux transporter AcrB TolC docking domain, DN and DC subdomains"/>
    <property type="match status" value="1"/>
</dbReference>
<sequence length="262" mass="28790">STTQVVNIIKAENLSQPGGHLKTGQKDYLIRTPEELTVPEIEKIVVDVSKEGVPIYLRDIGTVRDSFKEKTHEIEVDKKPGLAIMVQKQSDANTVDVAKKVLKKIETLKKNLPPDVELSIARDFSDFIKISLGNLRNSLFWGGFFVILVILFFLRNIRASLIVLCSIPTSLIVTFFLLYMGGYTLNIISLSSLAVAMGIVVDCAIVVLDNIYRHRQEGHRPEEAAIFGASEVSKAVIASTLTTIAIFVPIVFVGGVSGIMFG</sequence>
<proteinExistence type="predicted"/>
<protein>
    <recommendedName>
        <fullName evidence="3">SSD domain-containing protein</fullName>
    </recommendedName>
</protein>
<evidence type="ECO:0008006" key="3">
    <source>
        <dbReference type="Google" id="ProtNLM"/>
    </source>
</evidence>
<keyword evidence="1" id="KW-1133">Transmembrane helix</keyword>
<keyword evidence="1" id="KW-0472">Membrane</keyword>
<feature type="transmembrane region" description="Helical" evidence="1">
    <location>
        <begin position="161"/>
        <end position="181"/>
    </location>
</feature>
<feature type="non-terminal residue" evidence="2">
    <location>
        <position position="262"/>
    </location>
</feature>
<dbReference type="GO" id="GO:0005886">
    <property type="term" value="C:plasma membrane"/>
    <property type="evidence" value="ECO:0007669"/>
    <property type="project" value="TreeGrafter"/>
</dbReference>
<feature type="non-terminal residue" evidence="2">
    <location>
        <position position="1"/>
    </location>
</feature>
<keyword evidence="1" id="KW-0812">Transmembrane</keyword>